<keyword evidence="4" id="KW-1185">Reference proteome</keyword>
<dbReference type="InterPro" id="IPR001296">
    <property type="entry name" value="Glyco_trans_1"/>
</dbReference>
<dbReference type="RefSeq" id="WP_207087491.1">
    <property type="nucleotide sequence ID" value="NZ_JAFLQW010000208.1"/>
</dbReference>
<accession>A0ABS3FPB1</accession>
<dbReference type="SUPFAM" id="SSF53756">
    <property type="entry name" value="UDP-Glycosyltransferase/glycogen phosphorylase"/>
    <property type="match status" value="1"/>
</dbReference>
<dbReference type="Gene3D" id="3.40.50.2000">
    <property type="entry name" value="Glycogen Phosphorylase B"/>
    <property type="match status" value="2"/>
</dbReference>
<dbReference type="InterPro" id="IPR028098">
    <property type="entry name" value="Glyco_trans_4-like_N"/>
</dbReference>
<comment type="caution">
    <text evidence="3">The sequence shown here is derived from an EMBL/GenBank/DDBJ whole genome shotgun (WGS) entry which is preliminary data.</text>
</comment>
<feature type="domain" description="Glycosyltransferase subfamily 4-like N-terminal" evidence="2">
    <location>
        <begin position="18"/>
        <end position="128"/>
    </location>
</feature>
<protein>
    <submittedName>
        <fullName evidence="3">Glycosyltransferase family 4 protein</fullName>
    </submittedName>
</protein>
<evidence type="ECO:0000259" key="1">
    <source>
        <dbReference type="Pfam" id="PF00534"/>
    </source>
</evidence>
<organism evidence="3 4">
    <name type="scientific">Phormidium pseudopriestleyi FRX01</name>
    <dbReference type="NCBI Taxonomy" id="1759528"/>
    <lineage>
        <taxon>Bacteria</taxon>
        <taxon>Bacillati</taxon>
        <taxon>Cyanobacteriota</taxon>
        <taxon>Cyanophyceae</taxon>
        <taxon>Oscillatoriophycideae</taxon>
        <taxon>Oscillatoriales</taxon>
        <taxon>Oscillatoriaceae</taxon>
        <taxon>Phormidium</taxon>
    </lineage>
</organism>
<feature type="domain" description="Glycosyl transferase family 1" evidence="1">
    <location>
        <begin position="167"/>
        <end position="311"/>
    </location>
</feature>
<dbReference type="PANTHER" id="PTHR12526">
    <property type="entry name" value="GLYCOSYLTRANSFERASE"/>
    <property type="match status" value="1"/>
</dbReference>
<name>A0ABS3FPB1_9CYAN</name>
<dbReference type="Pfam" id="PF00534">
    <property type="entry name" value="Glycos_transf_1"/>
    <property type="match status" value="1"/>
</dbReference>
<reference evidence="3 4" key="1">
    <citation type="submission" date="2021-03" db="EMBL/GenBank/DDBJ databases">
        <title>Metabolic Capacity of the Antarctic Cyanobacterium Phormidium pseudopriestleyi that Sustains Oxygenic Photosynthesis in the Presence of Hydrogen Sulfide.</title>
        <authorList>
            <person name="Lumian J.E."/>
            <person name="Jungblut A.D."/>
            <person name="Dillon M.L."/>
            <person name="Hawes I."/>
            <person name="Doran P.T."/>
            <person name="Mackey T.J."/>
            <person name="Dick G.J."/>
            <person name="Grettenberger C.L."/>
            <person name="Sumner D.Y."/>
        </authorList>
    </citation>
    <scope>NUCLEOTIDE SEQUENCE [LARGE SCALE GENOMIC DNA]</scope>
    <source>
        <strain evidence="3 4">FRX01</strain>
    </source>
</reference>
<sequence length="358" mass="39639">MRIAQVSPLAERVPPPGYGGIELVVSHITDELVRRGHDVTLFASGDSQTLAKLESVVPRALRLDPTVKEPAVYDMLQLNRIYEMASEFDIIHFHNGYSVLPLAELMKSSVVHTLHGNFSADSRKLYQKYGNQGYVSITHAQREGGPELNYLETVYNGIDIEAYPFFPKPQNPPYLAFLGRISPEKGIHHAIAIAKATGWHLKIAGKVDPVDQKFYENEIKPQIDGTQIEYLGETNHQQKVEVIGNAVATLFPITWREPFGLVMIESMCTGTPLIAMNLGSVPEVIADGKTGIVCNSIEEMIAAIPAVMKLDRQACRDRVVSQFSIAKMVDGYEAAYRLALSKTIQQNGHLNDKLTVIA</sequence>
<dbReference type="CDD" id="cd03802">
    <property type="entry name" value="GT4_AviGT4-like"/>
    <property type="match status" value="1"/>
</dbReference>
<evidence type="ECO:0000313" key="4">
    <source>
        <dbReference type="Proteomes" id="UP000664844"/>
    </source>
</evidence>
<dbReference type="Pfam" id="PF13439">
    <property type="entry name" value="Glyco_transf_4"/>
    <property type="match status" value="1"/>
</dbReference>
<gene>
    <name evidence="3" type="ORF">J0895_07520</name>
</gene>
<dbReference type="PANTHER" id="PTHR12526:SF595">
    <property type="entry name" value="BLL5217 PROTEIN"/>
    <property type="match status" value="1"/>
</dbReference>
<proteinExistence type="predicted"/>
<dbReference type="EMBL" id="JAFLQW010000208">
    <property type="protein sequence ID" value="MBO0348952.1"/>
    <property type="molecule type" value="Genomic_DNA"/>
</dbReference>
<evidence type="ECO:0000259" key="2">
    <source>
        <dbReference type="Pfam" id="PF13439"/>
    </source>
</evidence>
<dbReference type="Proteomes" id="UP000664844">
    <property type="component" value="Unassembled WGS sequence"/>
</dbReference>
<evidence type="ECO:0000313" key="3">
    <source>
        <dbReference type="EMBL" id="MBO0348952.1"/>
    </source>
</evidence>